<dbReference type="AlphaFoldDB" id="A0A0F9MW85"/>
<evidence type="ECO:0000256" key="1">
    <source>
        <dbReference type="SAM" id="Coils"/>
    </source>
</evidence>
<organism evidence="2">
    <name type="scientific">marine sediment metagenome</name>
    <dbReference type="NCBI Taxonomy" id="412755"/>
    <lineage>
        <taxon>unclassified sequences</taxon>
        <taxon>metagenomes</taxon>
        <taxon>ecological metagenomes</taxon>
    </lineage>
</organism>
<reference evidence="2" key="1">
    <citation type="journal article" date="2015" name="Nature">
        <title>Complex archaea that bridge the gap between prokaryotes and eukaryotes.</title>
        <authorList>
            <person name="Spang A."/>
            <person name="Saw J.H."/>
            <person name="Jorgensen S.L."/>
            <person name="Zaremba-Niedzwiedzka K."/>
            <person name="Martijn J."/>
            <person name="Lind A.E."/>
            <person name="van Eijk R."/>
            <person name="Schleper C."/>
            <person name="Guy L."/>
            <person name="Ettema T.J."/>
        </authorList>
    </citation>
    <scope>NUCLEOTIDE SEQUENCE</scope>
</reference>
<dbReference type="EMBL" id="LAZR01004120">
    <property type="protein sequence ID" value="KKN11580.1"/>
    <property type="molecule type" value="Genomic_DNA"/>
</dbReference>
<proteinExistence type="predicted"/>
<evidence type="ECO:0000313" key="2">
    <source>
        <dbReference type="EMBL" id="KKN11580.1"/>
    </source>
</evidence>
<sequence>MHICIRDPITRRIIHDEECPGYIEARQTAEERIVSQVAILKEENLSLMNSATLWCERALQCSTQGQKKNWELEDSAMSEKSKPTIRELEEILEGPGDQAVTLNPDGSVSVESDSFAEFERRLAKLDAEVEKQAEAIEKWSSTARLALQLDDQQKTDIKALRADRDRLEEIKKKYAWILNDMAYKAPEQLTAEFFIQCLDMLGQAIDAARTDEEQ</sequence>
<keyword evidence="1" id="KW-0175">Coiled coil</keyword>
<feature type="coiled-coil region" evidence="1">
    <location>
        <begin position="115"/>
        <end position="142"/>
    </location>
</feature>
<name>A0A0F9MW85_9ZZZZ</name>
<gene>
    <name evidence="2" type="ORF">LCGC14_1025000</name>
</gene>
<protein>
    <submittedName>
        <fullName evidence="2">Uncharacterized protein</fullName>
    </submittedName>
</protein>
<comment type="caution">
    <text evidence="2">The sequence shown here is derived from an EMBL/GenBank/DDBJ whole genome shotgun (WGS) entry which is preliminary data.</text>
</comment>
<accession>A0A0F9MW85</accession>